<dbReference type="Pfam" id="PF04892">
    <property type="entry name" value="VanZ"/>
    <property type="match status" value="1"/>
</dbReference>
<feature type="transmembrane region" description="Helical" evidence="1">
    <location>
        <begin position="183"/>
        <end position="201"/>
    </location>
</feature>
<feature type="transmembrane region" description="Helical" evidence="1">
    <location>
        <begin position="74"/>
        <end position="92"/>
    </location>
</feature>
<sequence>MKKILYNLSTLLLSTLFVLYVMRAFLGEFISRLIPYANVIFGYSLFVCLVLIFNTMVNMILYYAKNKKIYISKFGFGVFSLSYIVLLVSVLFSRNSLGNNYTSNYVPFKTIFGYIFGKADFIYIFSNIVGNIIIFIPLGCIVYYYFYRKIKVSICIFILILFVILIEYLQKKYIVGSFDIDDILLNSLGVYLGIKILVGAGDKKSKNYFEKW</sequence>
<evidence type="ECO:0000313" key="3">
    <source>
        <dbReference type="EMBL" id="ODG90493.1"/>
    </source>
</evidence>
<proteinExistence type="predicted"/>
<keyword evidence="1" id="KW-1133">Transmembrane helix</keyword>
<keyword evidence="1" id="KW-0472">Membrane</keyword>
<dbReference type="Proteomes" id="UP000094580">
    <property type="component" value="Unassembled WGS sequence"/>
</dbReference>
<evidence type="ECO:0000259" key="2">
    <source>
        <dbReference type="Pfam" id="PF04892"/>
    </source>
</evidence>
<organism evidence="3 4">
    <name type="scientific">Gottfriedia luciferensis</name>
    <dbReference type="NCBI Taxonomy" id="178774"/>
    <lineage>
        <taxon>Bacteria</taxon>
        <taxon>Bacillati</taxon>
        <taxon>Bacillota</taxon>
        <taxon>Bacilli</taxon>
        <taxon>Bacillales</taxon>
        <taxon>Bacillaceae</taxon>
        <taxon>Gottfriedia</taxon>
    </lineage>
</organism>
<accession>A0ABX2ZLG2</accession>
<reference evidence="3 4" key="1">
    <citation type="submission" date="2016-07" db="EMBL/GenBank/DDBJ databases">
        <authorList>
            <person name="Townsley L."/>
            <person name="Shank E.A."/>
        </authorList>
    </citation>
    <scope>NUCLEOTIDE SEQUENCE [LARGE SCALE GENOMIC DNA]</scope>
    <source>
        <strain evidence="3 4">CH01</strain>
    </source>
</reference>
<evidence type="ECO:0000256" key="1">
    <source>
        <dbReference type="SAM" id="Phobius"/>
    </source>
</evidence>
<dbReference type="PANTHER" id="PTHR36834">
    <property type="entry name" value="MEMBRANE PROTEIN-RELATED"/>
    <property type="match status" value="1"/>
</dbReference>
<name>A0ABX2ZLG2_9BACI</name>
<dbReference type="InterPro" id="IPR053150">
    <property type="entry name" value="Teicoplanin_resist-assoc"/>
</dbReference>
<dbReference type="EMBL" id="MDKC01000034">
    <property type="protein sequence ID" value="ODG90493.1"/>
    <property type="molecule type" value="Genomic_DNA"/>
</dbReference>
<feature type="domain" description="VanZ-like" evidence="2">
    <location>
        <begin position="82"/>
        <end position="197"/>
    </location>
</feature>
<feature type="transmembrane region" description="Helical" evidence="1">
    <location>
        <begin position="152"/>
        <end position="171"/>
    </location>
</feature>
<feature type="transmembrane region" description="Helical" evidence="1">
    <location>
        <begin position="39"/>
        <end position="62"/>
    </location>
</feature>
<feature type="transmembrane region" description="Helical" evidence="1">
    <location>
        <begin position="121"/>
        <end position="145"/>
    </location>
</feature>
<protein>
    <recommendedName>
        <fullName evidence="2">VanZ-like domain-containing protein</fullName>
    </recommendedName>
</protein>
<dbReference type="PANTHER" id="PTHR36834:SF1">
    <property type="entry name" value="INTEGRAL MEMBRANE PROTEIN"/>
    <property type="match status" value="1"/>
</dbReference>
<keyword evidence="1" id="KW-0812">Transmembrane</keyword>
<dbReference type="InterPro" id="IPR006976">
    <property type="entry name" value="VanZ-like"/>
</dbReference>
<gene>
    <name evidence="3" type="ORF">BED47_11500</name>
</gene>
<comment type="caution">
    <text evidence="3">The sequence shown here is derived from an EMBL/GenBank/DDBJ whole genome shotgun (WGS) entry which is preliminary data.</text>
</comment>
<keyword evidence="4" id="KW-1185">Reference proteome</keyword>
<evidence type="ECO:0000313" key="4">
    <source>
        <dbReference type="Proteomes" id="UP000094580"/>
    </source>
</evidence>